<dbReference type="InterPro" id="IPR050007">
    <property type="entry name" value="OtnK"/>
</dbReference>
<evidence type="ECO:0000256" key="3">
    <source>
        <dbReference type="ARBA" id="ARBA00022741"/>
    </source>
</evidence>
<name>A0ABV3AMG9_9ACTN</name>
<dbReference type="EMBL" id="JBFAEG010000046">
    <property type="protein sequence ID" value="MEU5713158.1"/>
    <property type="molecule type" value="Genomic_DNA"/>
</dbReference>
<dbReference type="Gene3D" id="3.40.50.10840">
    <property type="entry name" value="Putative sugar-binding, N-terminal domain"/>
    <property type="match status" value="1"/>
</dbReference>
<comment type="function">
    <text evidence="9">Catalyzes the ATP-dependent phosphorylation of 3-oxo-tetronate to 3-oxo-tetronate 4-phosphate.</text>
</comment>
<evidence type="ECO:0000313" key="16">
    <source>
        <dbReference type="Proteomes" id="UP001551011"/>
    </source>
</evidence>
<evidence type="ECO:0000259" key="13">
    <source>
        <dbReference type="Pfam" id="PF07005"/>
    </source>
</evidence>
<dbReference type="InterPro" id="IPR037051">
    <property type="entry name" value="4-carb_acid_sugar_kinase_N_sf"/>
</dbReference>
<evidence type="ECO:0000256" key="5">
    <source>
        <dbReference type="ARBA" id="ARBA00022840"/>
    </source>
</evidence>
<dbReference type="GO" id="GO:0016301">
    <property type="term" value="F:kinase activity"/>
    <property type="evidence" value="ECO:0007669"/>
    <property type="project" value="UniProtKB-KW"/>
</dbReference>
<reference evidence="15 16" key="1">
    <citation type="submission" date="2024-06" db="EMBL/GenBank/DDBJ databases">
        <title>The Natural Products Discovery Center: Release of the First 8490 Sequenced Strains for Exploring Actinobacteria Biosynthetic Diversity.</title>
        <authorList>
            <person name="Kalkreuter E."/>
            <person name="Kautsar S.A."/>
            <person name="Yang D."/>
            <person name="Bader C.D."/>
            <person name="Teijaro C.N."/>
            <person name="Fluegel L."/>
            <person name="Davis C.M."/>
            <person name="Simpson J.R."/>
            <person name="Lauterbach L."/>
            <person name="Steele A.D."/>
            <person name="Gui C."/>
            <person name="Meng S."/>
            <person name="Li G."/>
            <person name="Viehrig K."/>
            <person name="Ye F."/>
            <person name="Su P."/>
            <person name="Kiefer A.F."/>
            <person name="Nichols A."/>
            <person name="Cepeda A.J."/>
            <person name="Yan W."/>
            <person name="Fan B."/>
            <person name="Jiang Y."/>
            <person name="Adhikari A."/>
            <person name="Zheng C.-J."/>
            <person name="Schuster L."/>
            <person name="Cowan T.M."/>
            <person name="Smanski M.J."/>
            <person name="Chevrette M.G."/>
            <person name="De Carvalho L.P.S."/>
            <person name="Shen B."/>
        </authorList>
    </citation>
    <scope>NUCLEOTIDE SEQUENCE [LARGE SCALE GENOMIC DNA]</scope>
    <source>
        <strain evidence="15 16">NPDC020594</strain>
    </source>
</reference>
<evidence type="ECO:0000256" key="10">
    <source>
        <dbReference type="ARBA" id="ARBA00039095"/>
    </source>
</evidence>
<feature type="domain" description="Four-carbon acid sugar kinase nucleotide binding" evidence="14">
    <location>
        <begin position="260"/>
        <end position="419"/>
    </location>
</feature>
<dbReference type="Gene3D" id="3.40.980.20">
    <property type="entry name" value="Four-carbon acid sugar kinase, nucleotide binding domain"/>
    <property type="match status" value="1"/>
</dbReference>
<accession>A0ABV3AMG9</accession>
<dbReference type="NCBIfam" id="NF043035">
    <property type="entry name" value="OxoTetrKin"/>
    <property type="match status" value="1"/>
</dbReference>
<keyword evidence="6" id="KW-0119">Carbohydrate metabolism</keyword>
<dbReference type="Proteomes" id="UP001551011">
    <property type="component" value="Unassembled WGS sequence"/>
</dbReference>
<keyword evidence="2 15" id="KW-0808">Transferase</keyword>
<protein>
    <recommendedName>
        <fullName evidence="11">3-oxo-tetronate kinase</fullName>
        <ecNumber evidence="10">2.7.1.217</ecNumber>
    </recommendedName>
    <alternativeName>
        <fullName evidence="12">3-dehydrotetronate 4-kinase</fullName>
    </alternativeName>
</protein>
<organism evidence="15 16">
    <name type="scientific">Streptomyces flaveolus</name>
    <dbReference type="NCBI Taxonomy" id="67297"/>
    <lineage>
        <taxon>Bacteria</taxon>
        <taxon>Bacillati</taxon>
        <taxon>Actinomycetota</taxon>
        <taxon>Actinomycetes</taxon>
        <taxon>Kitasatosporales</taxon>
        <taxon>Streptomycetaceae</taxon>
        <taxon>Streptomyces</taxon>
    </lineage>
</organism>
<feature type="domain" description="Four-carbon acid sugar kinase N-terminal" evidence="13">
    <location>
        <begin position="11"/>
        <end position="234"/>
    </location>
</feature>
<keyword evidence="4 15" id="KW-0418">Kinase</keyword>
<evidence type="ECO:0000256" key="1">
    <source>
        <dbReference type="ARBA" id="ARBA00005715"/>
    </source>
</evidence>
<comment type="catalytic activity">
    <reaction evidence="7">
        <text>3-dehydro-L-erythronate + ATP = 3-dehydro-4-O-phospho-L-erythronate + ADP + H(+)</text>
        <dbReference type="Rhea" id="RHEA:52552"/>
        <dbReference type="ChEBI" id="CHEBI:15378"/>
        <dbReference type="ChEBI" id="CHEBI:30616"/>
        <dbReference type="ChEBI" id="CHEBI:136592"/>
        <dbReference type="ChEBI" id="CHEBI:136670"/>
        <dbReference type="ChEBI" id="CHEBI:456216"/>
        <dbReference type="EC" id="2.7.1.217"/>
    </reaction>
</comment>
<keyword evidence="16" id="KW-1185">Reference proteome</keyword>
<gene>
    <name evidence="15" type="primary">otnK</name>
    <name evidence="15" type="ORF">AB0H04_41160</name>
</gene>
<comment type="catalytic activity">
    <reaction evidence="8">
        <text>3-dehydro-D-erythronate + ATP = 3-dehydro-4-O-phospho-D-erythronate + ADP + H(+)</text>
        <dbReference type="Rhea" id="RHEA:52556"/>
        <dbReference type="ChEBI" id="CHEBI:15378"/>
        <dbReference type="ChEBI" id="CHEBI:30616"/>
        <dbReference type="ChEBI" id="CHEBI:57958"/>
        <dbReference type="ChEBI" id="CHEBI:136593"/>
        <dbReference type="ChEBI" id="CHEBI:456216"/>
        <dbReference type="EC" id="2.7.1.217"/>
    </reaction>
</comment>
<dbReference type="InterPro" id="IPR042213">
    <property type="entry name" value="NBD_C_sf"/>
</dbReference>
<sequence>MSGHRDRPVWGCIADDFTGGTDIAAALVAAGFRTTLSVGVPERPLPQEQDADAVVVALKSRTAPRQQAVTASLAALRHLTDLGCERFWFKYCSTFDSTPRGNIGPVTEALLDALGEQCTVLCPAYPDNGRTVYQGHLFVADTLLSESAMRYHPLTPMTDPDLRRVLAAQSTQPVGLLPHAVLRAPEGAARAHLDRLAAQGTRLIITDTTGNEDLPVIERATRHLRLLTGGSGLACVLPPPRAAGAPDTADRIEIAHGPAAVLVGSVSDATLGQTAHARRYLPHRKLPWADLRADPAGTVARALAWARDHLDPSVPVLLHSAEERADVEQAQQALGTTEAAALVERALADCARGLLDTGVRRLVVAGGETSGAVVSALGLRSLRIGPTAAPGVPWTSATYAGHTVNLALKSGNFGAPDFFTTAQEALK</sequence>
<keyword evidence="3" id="KW-0547">Nucleotide-binding</keyword>
<comment type="similarity">
    <text evidence="1">Belongs to the four-carbon acid sugar kinase family.</text>
</comment>
<evidence type="ECO:0000259" key="14">
    <source>
        <dbReference type="Pfam" id="PF17042"/>
    </source>
</evidence>
<dbReference type="EC" id="2.7.1.217" evidence="10"/>
<evidence type="ECO:0000256" key="9">
    <source>
        <dbReference type="ARBA" id="ARBA00037335"/>
    </source>
</evidence>
<evidence type="ECO:0000313" key="15">
    <source>
        <dbReference type="EMBL" id="MEU5713158.1"/>
    </source>
</evidence>
<keyword evidence="5" id="KW-0067">ATP-binding</keyword>
<evidence type="ECO:0000256" key="8">
    <source>
        <dbReference type="ARBA" id="ARBA00036346"/>
    </source>
</evidence>
<evidence type="ECO:0000256" key="2">
    <source>
        <dbReference type="ARBA" id="ARBA00022679"/>
    </source>
</evidence>
<proteinExistence type="inferred from homology"/>
<evidence type="ECO:0000256" key="11">
    <source>
        <dbReference type="ARBA" id="ARBA00039461"/>
    </source>
</evidence>
<evidence type="ECO:0000256" key="4">
    <source>
        <dbReference type="ARBA" id="ARBA00022777"/>
    </source>
</evidence>
<dbReference type="RefSeq" id="WP_030654280.1">
    <property type="nucleotide sequence ID" value="NZ_JBEXDP010000047.1"/>
</dbReference>
<evidence type="ECO:0000256" key="12">
    <source>
        <dbReference type="ARBA" id="ARBA00041377"/>
    </source>
</evidence>
<comment type="caution">
    <text evidence="15">The sequence shown here is derived from an EMBL/GenBank/DDBJ whole genome shotgun (WGS) entry which is preliminary data.</text>
</comment>
<dbReference type="Pfam" id="PF07005">
    <property type="entry name" value="SBD_N"/>
    <property type="match status" value="1"/>
</dbReference>
<dbReference type="Pfam" id="PF17042">
    <property type="entry name" value="NBD_C"/>
    <property type="match status" value="1"/>
</dbReference>
<evidence type="ECO:0000256" key="6">
    <source>
        <dbReference type="ARBA" id="ARBA00023277"/>
    </source>
</evidence>
<dbReference type="SUPFAM" id="SSF142764">
    <property type="entry name" value="YgbK-like"/>
    <property type="match status" value="1"/>
</dbReference>
<evidence type="ECO:0000256" key="7">
    <source>
        <dbReference type="ARBA" id="ARBA00035898"/>
    </source>
</evidence>
<dbReference type="InterPro" id="IPR010737">
    <property type="entry name" value="4-carb_acid_sugar_kinase_N"/>
</dbReference>
<dbReference type="InterPro" id="IPR031475">
    <property type="entry name" value="NBD_C"/>
</dbReference>